<keyword evidence="2" id="KW-1185">Reference proteome</keyword>
<proteinExistence type="predicted"/>
<gene>
    <name evidence="1" type="ORF">RPERSI_LOCUS18242</name>
</gene>
<dbReference type="EMBL" id="CAJVQC010048005">
    <property type="protein sequence ID" value="CAG8785560.1"/>
    <property type="molecule type" value="Genomic_DNA"/>
</dbReference>
<protein>
    <submittedName>
        <fullName evidence="1">13787_t:CDS:1</fullName>
    </submittedName>
</protein>
<evidence type="ECO:0000313" key="2">
    <source>
        <dbReference type="Proteomes" id="UP000789920"/>
    </source>
</evidence>
<evidence type="ECO:0000313" key="1">
    <source>
        <dbReference type="EMBL" id="CAG8785560.1"/>
    </source>
</evidence>
<organism evidence="1 2">
    <name type="scientific">Racocetra persica</name>
    <dbReference type="NCBI Taxonomy" id="160502"/>
    <lineage>
        <taxon>Eukaryota</taxon>
        <taxon>Fungi</taxon>
        <taxon>Fungi incertae sedis</taxon>
        <taxon>Mucoromycota</taxon>
        <taxon>Glomeromycotina</taxon>
        <taxon>Glomeromycetes</taxon>
        <taxon>Diversisporales</taxon>
        <taxon>Gigasporaceae</taxon>
        <taxon>Racocetra</taxon>
    </lineage>
</organism>
<sequence length="47" mass="5183">MDSDESNQIGKMKVENLSNKFLEVGEVKPELKSAESVSDNVENNNKG</sequence>
<reference evidence="1" key="1">
    <citation type="submission" date="2021-06" db="EMBL/GenBank/DDBJ databases">
        <authorList>
            <person name="Kallberg Y."/>
            <person name="Tangrot J."/>
            <person name="Rosling A."/>
        </authorList>
    </citation>
    <scope>NUCLEOTIDE SEQUENCE</scope>
    <source>
        <strain evidence="1">MA461A</strain>
    </source>
</reference>
<feature type="non-terminal residue" evidence="1">
    <location>
        <position position="47"/>
    </location>
</feature>
<name>A0ACA9RB91_9GLOM</name>
<comment type="caution">
    <text evidence="1">The sequence shown here is derived from an EMBL/GenBank/DDBJ whole genome shotgun (WGS) entry which is preliminary data.</text>
</comment>
<accession>A0ACA9RB91</accession>
<dbReference type="Proteomes" id="UP000789920">
    <property type="component" value="Unassembled WGS sequence"/>
</dbReference>